<dbReference type="InterPro" id="IPR046616">
    <property type="entry name" value="DUF6729"/>
</dbReference>
<accession>A0A0F8CJ42</accession>
<feature type="region of interest" description="Disordered" evidence="1">
    <location>
        <begin position="397"/>
        <end position="416"/>
    </location>
</feature>
<organism evidence="3">
    <name type="scientific">Larimichthys crocea</name>
    <name type="common">Large yellow croaker</name>
    <name type="synonym">Pseudosciaena crocea</name>
    <dbReference type="NCBI Taxonomy" id="215358"/>
    <lineage>
        <taxon>Eukaryota</taxon>
        <taxon>Metazoa</taxon>
        <taxon>Chordata</taxon>
        <taxon>Craniata</taxon>
        <taxon>Vertebrata</taxon>
        <taxon>Euteleostomi</taxon>
        <taxon>Actinopterygii</taxon>
        <taxon>Neopterygii</taxon>
        <taxon>Teleostei</taxon>
        <taxon>Neoteleostei</taxon>
        <taxon>Acanthomorphata</taxon>
        <taxon>Eupercaria</taxon>
        <taxon>Sciaenidae</taxon>
        <taxon>Larimichthys</taxon>
    </lineage>
</organism>
<dbReference type="EMBL" id="KQ040824">
    <property type="protein sequence ID" value="KKF34036.1"/>
    <property type="molecule type" value="Genomic_DNA"/>
</dbReference>
<sequence>MKFDVQDSLFSNYDRLLCYFIDGETIKHQQWKIQHLRRPRTGLSFLTAAQALGQASYRAKKPEEADATSNCWGPHKGRITLQQSSGYCLLTLLPESWRAALTAGQQKWIGQVLFTRDSSGRSRLTGELNLWWYPPQARPIYNQSPRPLLCTSAVPVASAFVHRVLDKGCTGPSGGSWTSTAGISWPLSTVDVRRRLSCDLRVVVQLRSRTLGNSANRLYNTLREQHTDAWMQRAIRYLGVCKQFLALGGGRFPPPPPDAPCSITRLTADSLRVTTKLAGTASDTTAWVTNVGNEHRQVLMNVLTYSEGLSPMAVGLMRRYRLAGVPPPQLMYVDRDCCNRDGVSRTAALFQVRKDRILTMLQNVRVGEGKHGMVGPTDAEVIKISQKKWRLHCHRRTLGQGDSAPHPGPSGLYTETGRLTKGGVSLPVYRCARGSTSLESFHINRFIPGTRASGKYFQEFLVDGLASCTTGCG</sequence>
<name>A0A0F8CJ42_LARCR</name>
<gene>
    <name evidence="3" type="ORF">EH28_00919</name>
</gene>
<evidence type="ECO:0000259" key="2">
    <source>
        <dbReference type="Pfam" id="PF20499"/>
    </source>
</evidence>
<protein>
    <recommendedName>
        <fullName evidence="2">DUF6729 domain-containing protein</fullName>
    </recommendedName>
</protein>
<feature type="domain" description="DUF6729" evidence="2">
    <location>
        <begin position="97"/>
        <end position="147"/>
    </location>
</feature>
<dbReference type="PANTHER" id="PTHR24401">
    <property type="entry name" value="SI:CH211-243P7.3-RELATED"/>
    <property type="match status" value="1"/>
</dbReference>
<dbReference type="Pfam" id="PF20499">
    <property type="entry name" value="DUF6729"/>
    <property type="match status" value="2"/>
</dbReference>
<reference evidence="3" key="1">
    <citation type="journal article" date="2015" name="PLoS Genet.">
        <title>Genome Sequencing of the Perciform Fish Larimichthys crocea Provides Insights into Molecular and Genetic Mechanisms of Stress Adaptation.</title>
        <authorList>
            <person name="Ao J."/>
            <person name="Mu Y."/>
            <person name="Xiang L.X."/>
            <person name="Fan D."/>
            <person name="Feng M."/>
            <person name="Zhang S."/>
            <person name="Shi Q."/>
            <person name="Zhu L.Y."/>
            <person name="Li T."/>
            <person name="Ding Y."/>
            <person name="Nie L."/>
            <person name="Li Q."/>
            <person name="Dong W.R."/>
            <person name="Jiang L."/>
            <person name="Sun B."/>
            <person name="Zhang X."/>
            <person name="Li M."/>
            <person name="Zhang H.Q."/>
            <person name="Xie S."/>
            <person name="Zhu Y."/>
            <person name="Jiang X."/>
            <person name="Wang X."/>
            <person name="Mu P."/>
            <person name="Chen W."/>
            <person name="Yue Z."/>
            <person name="Wang Z."/>
            <person name="Wang J."/>
            <person name="Shao J.Z."/>
            <person name="Chen X."/>
        </authorList>
    </citation>
    <scope>NUCLEOTIDE SEQUENCE [LARGE SCALE GENOMIC DNA]</scope>
    <source>
        <strain evidence="3">SSNF</strain>
        <tissue evidence="3">Blood</tissue>
    </source>
</reference>
<proteinExistence type="predicted"/>
<dbReference type="AlphaFoldDB" id="A0A0F8CJ42"/>
<evidence type="ECO:0000256" key="1">
    <source>
        <dbReference type="SAM" id="MobiDB-lite"/>
    </source>
</evidence>
<dbReference type="PANTHER" id="PTHR24401:SF29">
    <property type="entry name" value="SI:CH211-243P7.3-RELATED"/>
    <property type="match status" value="1"/>
</dbReference>
<feature type="domain" description="DUF6729" evidence="2">
    <location>
        <begin position="193"/>
        <end position="248"/>
    </location>
</feature>
<evidence type="ECO:0000313" key="3">
    <source>
        <dbReference type="EMBL" id="KKF34036.1"/>
    </source>
</evidence>